<accession>A0A255XL95</accession>
<name>A0A255XL95_9PROT</name>
<dbReference type="OrthoDB" id="9821997at2"/>
<evidence type="ECO:0000313" key="1">
    <source>
        <dbReference type="EMBL" id="OYQ17718.1"/>
    </source>
</evidence>
<dbReference type="RefSeq" id="WP_094409280.1">
    <property type="nucleotide sequence ID" value="NZ_BMJZ01000002.1"/>
</dbReference>
<evidence type="ECO:0000313" key="2">
    <source>
        <dbReference type="Proteomes" id="UP000216361"/>
    </source>
</evidence>
<reference evidence="1 2" key="1">
    <citation type="submission" date="2017-07" db="EMBL/GenBank/DDBJ databases">
        <title>Elstera cyanobacteriorum sp. nov., a novel bacterium isolated from cyanobacterial aggregates in a eutrophic lake.</title>
        <authorList>
            <person name="Cai H."/>
        </authorList>
    </citation>
    <scope>NUCLEOTIDE SEQUENCE [LARGE SCALE GENOMIC DNA]</scope>
    <source>
        <strain evidence="1 2">TH019</strain>
    </source>
</reference>
<keyword evidence="2" id="KW-1185">Reference proteome</keyword>
<gene>
    <name evidence="1" type="ORF">CHR90_12080</name>
</gene>
<comment type="caution">
    <text evidence="1">The sequence shown here is derived from an EMBL/GenBank/DDBJ whole genome shotgun (WGS) entry which is preliminary data.</text>
</comment>
<organism evidence="1 2">
    <name type="scientific">Elstera cyanobacteriorum</name>
    <dbReference type="NCBI Taxonomy" id="2022747"/>
    <lineage>
        <taxon>Bacteria</taxon>
        <taxon>Pseudomonadati</taxon>
        <taxon>Pseudomonadota</taxon>
        <taxon>Alphaproteobacteria</taxon>
        <taxon>Rhodospirillales</taxon>
        <taxon>Rhodospirillaceae</taxon>
        <taxon>Elstera</taxon>
    </lineage>
</organism>
<proteinExistence type="predicted"/>
<dbReference type="Proteomes" id="UP000216361">
    <property type="component" value="Unassembled WGS sequence"/>
</dbReference>
<sequence length="212" mass="23741">MTRLALPETLLAYRDPATRSALDWVANQTEPPAGLTLGEVRDFYALRLAYDKLRFDTWAWLETLWQQTWGTVLTDLEPLTNAADGSLPDEWALDAIDPADAVDDMVWLYNAHRLKNGRILWTGVFGRAVPGGEIGFAFSLWDGATPAPLEEMRALAEQLGDEWELIAEDEPRDREICTRVGSCLLDKNGEYDADAMNRIIDMTALRGVSDIP</sequence>
<dbReference type="EMBL" id="NOXS01000033">
    <property type="protein sequence ID" value="OYQ17718.1"/>
    <property type="molecule type" value="Genomic_DNA"/>
</dbReference>
<protein>
    <submittedName>
        <fullName evidence="1">Uncharacterized protein</fullName>
    </submittedName>
</protein>
<dbReference type="AlphaFoldDB" id="A0A255XL95"/>